<reference evidence="2" key="2">
    <citation type="journal article" date="2023" name="BMC Genomics">
        <title>Pest status, molecular evolution, and epigenetic factors derived from the genome assembly of Frankliniella fusca, a thysanopteran phytovirus vector.</title>
        <authorList>
            <person name="Catto M.A."/>
            <person name="Labadie P.E."/>
            <person name="Jacobson A.L."/>
            <person name="Kennedy G.G."/>
            <person name="Srinivasan R."/>
            <person name="Hunt B.G."/>
        </authorList>
    </citation>
    <scope>NUCLEOTIDE SEQUENCE</scope>
    <source>
        <strain evidence="2">PL_HMW_Pooled</strain>
    </source>
</reference>
<protein>
    <submittedName>
        <fullName evidence="2">Meiotic coiled-coil protein 1</fullName>
    </submittedName>
</protein>
<name>A0AAE1HVW2_9NEOP</name>
<gene>
    <name evidence="2" type="ORF">KUF71_016622</name>
</gene>
<sequence length="207" mass="22444">AHAAGRLNRRCSRPRLDLDPRAPGGRLGKRNPASIPGSGAKHGRDRLVPPPYLLPPWDHDRPRVRNGGKNPNPSARRLERFREPETARVPARPATAAASARSPLWSPLGMSDRHLRRHSALIATFVAKPDVSSPRWRQIATSGRPGLVSEGPPLGALTGRFGDSAARAGASRSSLPAPVLHDCRRLGNGLAGYRREKNDGTVLLRQH</sequence>
<evidence type="ECO:0000313" key="3">
    <source>
        <dbReference type="Proteomes" id="UP001219518"/>
    </source>
</evidence>
<evidence type="ECO:0000256" key="1">
    <source>
        <dbReference type="SAM" id="MobiDB-lite"/>
    </source>
</evidence>
<feature type="region of interest" description="Disordered" evidence="1">
    <location>
        <begin position="1"/>
        <end position="101"/>
    </location>
</feature>
<organism evidence="2 3">
    <name type="scientific">Frankliniella fusca</name>
    <dbReference type="NCBI Taxonomy" id="407009"/>
    <lineage>
        <taxon>Eukaryota</taxon>
        <taxon>Metazoa</taxon>
        <taxon>Ecdysozoa</taxon>
        <taxon>Arthropoda</taxon>
        <taxon>Hexapoda</taxon>
        <taxon>Insecta</taxon>
        <taxon>Pterygota</taxon>
        <taxon>Neoptera</taxon>
        <taxon>Paraneoptera</taxon>
        <taxon>Thysanoptera</taxon>
        <taxon>Terebrantia</taxon>
        <taxon>Thripoidea</taxon>
        <taxon>Thripidae</taxon>
        <taxon>Frankliniella</taxon>
    </lineage>
</organism>
<comment type="caution">
    <text evidence="2">The sequence shown here is derived from an EMBL/GenBank/DDBJ whole genome shotgun (WGS) entry which is preliminary data.</text>
</comment>
<reference evidence="2" key="1">
    <citation type="submission" date="2021-07" db="EMBL/GenBank/DDBJ databases">
        <authorList>
            <person name="Catto M.A."/>
            <person name="Jacobson A."/>
            <person name="Kennedy G."/>
            <person name="Labadie P."/>
            <person name="Hunt B.G."/>
            <person name="Srinivasan R."/>
        </authorList>
    </citation>
    <scope>NUCLEOTIDE SEQUENCE</scope>
    <source>
        <strain evidence="2">PL_HMW_Pooled</strain>
        <tissue evidence="2">Head</tissue>
    </source>
</reference>
<accession>A0AAE1HVW2</accession>
<dbReference type="Proteomes" id="UP001219518">
    <property type="component" value="Unassembled WGS sequence"/>
</dbReference>
<feature type="compositionally biased region" description="Basic and acidic residues" evidence="1">
    <location>
        <begin position="76"/>
        <end position="86"/>
    </location>
</feature>
<keyword evidence="3" id="KW-1185">Reference proteome</keyword>
<dbReference type="EMBL" id="JAHWGI010001328">
    <property type="protein sequence ID" value="KAK3928375.1"/>
    <property type="molecule type" value="Genomic_DNA"/>
</dbReference>
<proteinExistence type="predicted"/>
<feature type="compositionally biased region" description="Low complexity" evidence="1">
    <location>
        <begin position="87"/>
        <end position="101"/>
    </location>
</feature>
<evidence type="ECO:0000313" key="2">
    <source>
        <dbReference type="EMBL" id="KAK3928375.1"/>
    </source>
</evidence>
<feature type="non-terminal residue" evidence="2">
    <location>
        <position position="1"/>
    </location>
</feature>
<dbReference type="AlphaFoldDB" id="A0AAE1HVW2"/>